<name>A0A1G9RUK2_9FIRM</name>
<protein>
    <submittedName>
        <fullName evidence="2">Uncharacterized protein</fullName>
    </submittedName>
</protein>
<dbReference type="STRING" id="321763.SAMN04488692_12411"/>
<sequence length="190" mass="22329">MKKALCFTATLFLIFSMTTFAAPRNLEWGLSISEVESLEEEKDDSRFLEKEDGQLTYRLEKHDLEFRLIYGFQKENLYRATYVTRGDEMDRINGFMTMELLLLEYGSTEKEESEWHPGAARFQYDIDSFEDYQFAFLNEHLSYMTFRSTEASQIVNVISTEDGILHAVIHADKEKENLYEIFSGQPDLEF</sequence>
<dbReference type="AlphaFoldDB" id="A0A1G9RUK2"/>
<reference evidence="2 3" key="1">
    <citation type="submission" date="2016-10" db="EMBL/GenBank/DDBJ databases">
        <authorList>
            <person name="de Groot N.N."/>
        </authorList>
    </citation>
    <scope>NUCLEOTIDE SEQUENCE [LARGE SCALE GENOMIC DNA]</scope>
    <source>
        <strain evidence="2 3">SLAS-1</strain>
    </source>
</reference>
<evidence type="ECO:0000313" key="3">
    <source>
        <dbReference type="Proteomes" id="UP000199476"/>
    </source>
</evidence>
<dbReference type="RefSeq" id="WP_089761578.1">
    <property type="nucleotide sequence ID" value="NZ_FNGO01000024.1"/>
</dbReference>
<accession>A0A1G9RUK2</accession>
<evidence type="ECO:0000256" key="1">
    <source>
        <dbReference type="SAM" id="SignalP"/>
    </source>
</evidence>
<organism evidence="2 3">
    <name type="scientific">Halarsenatibacter silvermanii</name>
    <dbReference type="NCBI Taxonomy" id="321763"/>
    <lineage>
        <taxon>Bacteria</taxon>
        <taxon>Bacillati</taxon>
        <taxon>Bacillota</taxon>
        <taxon>Clostridia</taxon>
        <taxon>Halanaerobiales</taxon>
        <taxon>Halarsenatibacteraceae</taxon>
        <taxon>Halarsenatibacter</taxon>
    </lineage>
</organism>
<dbReference type="EMBL" id="FNGO01000024">
    <property type="protein sequence ID" value="SDM26862.1"/>
    <property type="molecule type" value="Genomic_DNA"/>
</dbReference>
<proteinExistence type="predicted"/>
<dbReference type="Proteomes" id="UP000199476">
    <property type="component" value="Unassembled WGS sequence"/>
</dbReference>
<feature type="chain" id="PRO_5011597975" evidence="1">
    <location>
        <begin position="22"/>
        <end position="190"/>
    </location>
</feature>
<keyword evidence="1" id="KW-0732">Signal</keyword>
<gene>
    <name evidence="2" type="ORF">SAMN04488692_12411</name>
</gene>
<feature type="signal peptide" evidence="1">
    <location>
        <begin position="1"/>
        <end position="21"/>
    </location>
</feature>
<evidence type="ECO:0000313" key="2">
    <source>
        <dbReference type="EMBL" id="SDM26862.1"/>
    </source>
</evidence>
<keyword evidence="3" id="KW-1185">Reference proteome</keyword>